<name>A0ABQ5NW66_9ACTN</name>
<dbReference type="Proteomes" id="UP001291653">
    <property type="component" value="Unassembled WGS sequence"/>
</dbReference>
<proteinExistence type="predicted"/>
<feature type="region of interest" description="Disordered" evidence="1">
    <location>
        <begin position="106"/>
        <end position="127"/>
    </location>
</feature>
<dbReference type="EMBL" id="BSBI01000003">
    <property type="protein sequence ID" value="GLF94607.1"/>
    <property type="molecule type" value="Genomic_DNA"/>
</dbReference>
<reference evidence="3 4" key="1">
    <citation type="submission" date="2022-10" db="EMBL/GenBank/DDBJ databases">
        <title>Draft genome sequence of Streptomyces sp. YSPA8.</title>
        <authorList>
            <person name="Moriuchi R."/>
            <person name="Dohra H."/>
            <person name="Yamamura H."/>
            <person name="Kodani S."/>
        </authorList>
    </citation>
    <scope>NUCLEOTIDE SEQUENCE [LARGE SCALE GENOMIC DNA]</scope>
    <source>
        <strain evidence="3 4">YSPA8</strain>
    </source>
</reference>
<keyword evidence="4" id="KW-1185">Reference proteome</keyword>
<protein>
    <submittedName>
        <fullName evidence="3">PT domain-containing protein</fullName>
    </submittedName>
</protein>
<dbReference type="Pfam" id="PF19493">
    <property type="entry name" value="Trypco1"/>
    <property type="match status" value="1"/>
</dbReference>
<feature type="domain" description="Trypsin-co-occurring" evidence="2">
    <location>
        <begin position="9"/>
        <end position="109"/>
    </location>
</feature>
<dbReference type="NCBIfam" id="NF041216">
    <property type="entry name" value="CU044_2847_fam"/>
    <property type="match status" value="1"/>
</dbReference>
<comment type="caution">
    <text evidence="3">The sequence shown here is derived from an EMBL/GenBank/DDBJ whole genome shotgun (WGS) entry which is preliminary data.</text>
</comment>
<organism evidence="3 4">
    <name type="scientific">Streptomyces yaizuensis</name>
    <dbReference type="NCBI Taxonomy" id="2989713"/>
    <lineage>
        <taxon>Bacteria</taxon>
        <taxon>Bacillati</taxon>
        <taxon>Actinomycetota</taxon>
        <taxon>Actinomycetes</taxon>
        <taxon>Kitasatosporales</taxon>
        <taxon>Streptomycetaceae</taxon>
        <taxon>Streptomyces</taxon>
    </lineage>
</organism>
<evidence type="ECO:0000259" key="2">
    <source>
        <dbReference type="Pfam" id="PF19493"/>
    </source>
</evidence>
<accession>A0ABQ5NW66</accession>
<gene>
    <name evidence="3" type="ORF">SYYSPA8_09940</name>
</gene>
<evidence type="ECO:0000313" key="4">
    <source>
        <dbReference type="Proteomes" id="UP001291653"/>
    </source>
</evidence>
<sequence>MSGRVQRIELPGGAVVHARLSQGSGGYGEYAADDEDVGFVESATARVRQLEELIGAVGSSVLAAAAAAGPDEASVSFGIELTAKSGAALAVLAAGEARASVQVTLTWRRGGPPPAERPPGDAGTSPS</sequence>
<dbReference type="InterPro" id="IPR045794">
    <property type="entry name" value="Trypco1"/>
</dbReference>
<dbReference type="RefSeq" id="WP_323446676.1">
    <property type="nucleotide sequence ID" value="NZ_BSBI01000003.1"/>
</dbReference>
<evidence type="ECO:0000256" key="1">
    <source>
        <dbReference type="SAM" id="MobiDB-lite"/>
    </source>
</evidence>
<evidence type="ECO:0000313" key="3">
    <source>
        <dbReference type="EMBL" id="GLF94607.1"/>
    </source>
</evidence>